<dbReference type="VEuPathDB" id="FungiDB:VP01_2968g2"/>
<dbReference type="EMBL" id="LAVV01007910">
    <property type="protein sequence ID" value="KNZ54353.1"/>
    <property type="molecule type" value="Genomic_DNA"/>
</dbReference>
<dbReference type="OrthoDB" id="10480708at2759"/>
<protein>
    <submittedName>
        <fullName evidence="1">Uncharacterized protein</fullName>
    </submittedName>
</protein>
<feature type="non-terminal residue" evidence="1">
    <location>
        <position position="1"/>
    </location>
</feature>
<dbReference type="Proteomes" id="UP000037035">
    <property type="component" value="Unassembled WGS sequence"/>
</dbReference>
<reference evidence="1 2" key="1">
    <citation type="submission" date="2015-08" db="EMBL/GenBank/DDBJ databases">
        <title>Next Generation Sequencing and Analysis of the Genome of Puccinia sorghi L Schw, the Causal Agent of Maize Common Rust.</title>
        <authorList>
            <person name="Rochi L."/>
            <person name="Burguener G."/>
            <person name="Darino M."/>
            <person name="Turjanski A."/>
            <person name="Kreff E."/>
            <person name="Dieguez M.J."/>
            <person name="Sacco F."/>
        </authorList>
    </citation>
    <scope>NUCLEOTIDE SEQUENCE [LARGE SCALE GENOMIC DNA]</scope>
    <source>
        <strain evidence="1 2">RO10H11247</strain>
    </source>
</reference>
<keyword evidence="2" id="KW-1185">Reference proteome</keyword>
<sequence>PIVNLLAKHGLQRKIISNNNKIARKMNQKFSKLEGSELSWDCNTMHIKCFCHNMALVVNSGLKELGLEAPPPPKLKKAFLGSFPYSNHLKPILQDYQDVKRIWLKKTMMMTLARSKTKEEIILIFLQVKHPENRRILPQTGKKSLSNTSTKKLYFTIGLCFQKDHWLHCMAKGLETTCKCNRR</sequence>
<evidence type="ECO:0000313" key="2">
    <source>
        <dbReference type="Proteomes" id="UP000037035"/>
    </source>
</evidence>
<comment type="caution">
    <text evidence="1">The sequence shown here is derived from an EMBL/GenBank/DDBJ whole genome shotgun (WGS) entry which is preliminary data.</text>
</comment>
<name>A0A0L6V0Q6_9BASI</name>
<accession>A0A0L6V0Q6</accession>
<organism evidence="1 2">
    <name type="scientific">Puccinia sorghi</name>
    <dbReference type="NCBI Taxonomy" id="27349"/>
    <lineage>
        <taxon>Eukaryota</taxon>
        <taxon>Fungi</taxon>
        <taxon>Dikarya</taxon>
        <taxon>Basidiomycota</taxon>
        <taxon>Pucciniomycotina</taxon>
        <taxon>Pucciniomycetes</taxon>
        <taxon>Pucciniales</taxon>
        <taxon>Pucciniaceae</taxon>
        <taxon>Puccinia</taxon>
    </lineage>
</organism>
<dbReference type="AlphaFoldDB" id="A0A0L6V0Q6"/>
<evidence type="ECO:0000313" key="1">
    <source>
        <dbReference type="EMBL" id="KNZ54353.1"/>
    </source>
</evidence>
<gene>
    <name evidence="1" type="ORF">VP01_2968g2</name>
</gene>
<proteinExistence type="predicted"/>